<feature type="transmembrane region" description="Helical" evidence="1">
    <location>
        <begin position="39"/>
        <end position="57"/>
    </location>
</feature>
<dbReference type="InterPro" id="IPR052155">
    <property type="entry name" value="Biofilm_reg_signaling"/>
</dbReference>
<dbReference type="SMART" id="SM00267">
    <property type="entry name" value="GGDEF"/>
    <property type="match status" value="1"/>
</dbReference>
<dbReference type="GO" id="GO:0016301">
    <property type="term" value="F:kinase activity"/>
    <property type="evidence" value="ECO:0007669"/>
    <property type="project" value="UniProtKB-KW"/>
</dbReference>
<dbReference type="PANTHER" id="PTHR44757">
    <property type="entry name" value="DIGUANYLATE CYCLASE DGCP"/>
    <property type="match status" value="1"/>
</dbReference>
<evidence type="ECO:0000313" key="6">
    <source>
        <dbReference type="EMBL" id="CDT67298.1"/>
    </source>
</evidence>
<keyword evidence="4" id="KW-0418">Kinase</keyword>
<dbReference type="RefSeq" id="WP_025782664.1">
    <property type="nucleotide sequence ID" value="NZ_BBYB01000162.1"/>
</dbReference>
<dbReference type="PROSITE" id="PS50887">
    <property type="entry name" value="GGDEF"/>
    <property type="match status" value="1"/>
</dbReference>
<evidence type="ECO:0000313" key="4">
    <source>
        <dbReference type="EMBL" id="CDS84491.1"/>
    </source>
</evidence>
<dbReference type="InterPro" id="IPR029787">
    <property type="entry name" value="Nucleotide_cyclase"/>
</dbReference>
<dbReference type="EMBL" id="LK932371">
    <property type="protein sequence ID" value="CDS84922.1"/>
    <property type="molecule type" value="Genomic_DNA"/>
</dbReference>
<dbReference type="Pfam" id="PF08447">
    <property type="entry name" value="PAS_3"/>
    <property type="match status" value="1"/>
</dbReference>
<evidence type="ECO:0000256" key="1">
    <source>
        <dbReference type="SAM" id="Phobius"/>
    </source>
</evidence>
<dbReference type="InterPro" id="IPR013655">
    <property type="entry name" value="PAS_fold_3"/>
</dbReference>
<proteinExistence type="predicted"/>
<evidence type="ECO:0000259" key="2">
    <source>
        <dbReference type="PROSITE" id="PS50113"/>
    </source>
</evidence>
<dbReference type="CDD" id="cd01949">
    <property type="entry name" value="GGDEF"/>
    <property type="match status" value="1"/>
</dbReference>
<dbReference type="PROSITE" id="PS50113">
    <property type="entry name" value="PAC"/>
    <property type="match status" value="1"/>
</dbReference>
<dbReference type="CDD" id="cd00130">
    <property type="entry name" value="PAS"/>
    <property type="match status" value="1"/>
</dbReference>
<dbReference type="InterPro" id="IPR000700">
    <property type="entry name" value="PAS-assoc_C"/>
</dbReference>
<evidence type="ECO:0000313" key="5">
    <source>
        <dbReference type="EMBL" id="CDS84922.1"/>
    </source>
</evidence>
<dbReference type="InterPro" id="IPR000014">
    <property type="entry name" value="PAS"/>
</dbReference>
<accession>A0A031WHC5</accession>
<dbReference type="InterPro" id="IPR000160">
    <property type="entry name" value="GGDEF_dom"/>
</dbReference>
<feature type="transmembrane region" description="Helical" evidence="1">
    <location>
        <begin position="191"/>
        <end position="215"/>
    </location>
</feature>
<dbReference type="EMBL" id="LK933327">
    <property type="protein sequence ID" value="CDT67298.1"/>
    <property type="molecule type" value="Genomic_DNA"/>
</dbReference>
<keyword evidence="1" id="KW-0812">Transmembrane</keyword>
<dbReference type="SMART" id="SM00086">
    <property type="entry name" value="PAC"/>
    <property type="match status" value="1"/>
</dbReference>
<dbReference type="SUPFAM" id="SSF55785">
    <property type="entry name" value="PYP-like sensor domain (PAS domain)"/>
    <property type="match status" value="1"/>
</dbReference>
<dbReference type="PANTHER" id="PTHR44757:SF2">
    <property type="entry name" value="BIOFILM ARCHITECTURE MAINTENANCE PROTEIN MBAA"/>
    <property type="match status" value="1"/>
</dbReference>
<dbReference type="Gene3D" id="3.30.70.270">
    <property type="match status" value="1"/>
</dbReference>
<dbReference type="EMBL" id="LK932485">
    <property type="protein sequence ID" value="CDS84491.1"/>
    <property type="molecule type" value="Genomic_DNA"/>
</dbReference>
<dbReference type="InterPro" id="IPR001610">
    <property type="entry name" value="PAC"/>
</dbReference>
<feature type="domain" description="GGDEF" evidence="3">
    <location>
        <begin position="399"/>
        <end position="532"/>
    </location>
</feature>
<feature type="transmembrane region" description="Helical" evidence="1">
    <location>
        <begin position="124"/>
        <end position="147"/>
    </location>
</feature>
<organism evidence="4">
    <name type="scientific">Clostridioides difficile</name>
    <name type="common">Peptoclostridium difficile</name>
    <dbReference type="NCBI Taxonomy" id="1496"/>
    <lineage>
        <taxon>Bacteria</taxon>
        <taxon>Bacillati</taxon>
        <taxon>Bacillota</taxon>
        <taxon>Clostridia</taxon>
        <taxon>Peptostreptococcales</taxon>
        <taxon>Peptostreptococcaceae</taxon>
        <taxon>Clostridioides</taxon>
    </lineage>
</organism>
<gene>
    <name evidence="6" type="ORF">BN1095_630066</name>
    <name evidence="4" type="ORF">BN1096_340063</name>
    <name evidence="5" type="ORF">BN1097_350068</name>
</gene>
<dbReference type="SUPFAM" id="SSF55073">
    <property type="entry name" value="Nucleotide cyclase"/>
    <property type="match status" value="1"/>
</dbReference>
<dbReference type="NCBIfam" id="TIGR00254">
    <property type="entry name" value="GGDEF"/>
    <property type="match status" value="1"/>
</dbReference>
<feature type="transmembrane region" description="Helical" evidence="1">
    <location>
        <begin position="63"/>
        <end position="79"/>
    </location>
</feature>
<reference evidence="4" key="1">
    <citation type="submission" date="2014-07" db="EMBL/GenBank/DDBJ databases">
        <authorList>
            <person name="Monot Marc"/>
        </authorList>
    </citation>
    <scope>NUCLEOTIDE SEQUENCE</scope>
    <source>
        <strain evidence="6">7032989</strain>
        <strain evidence="5">7032994</strain>
    </source>
</reference>
<dbReference type="Gene3D" id="3.30.450.20">
    <property type="entry name" value="PAS domain"/>
    <property type="match status" value="1"/>
</dbReference>
<dbReference type="AlphaFoldDB" id="A0A031WHC5"/>
<sequence length="537" mass="62225">MKEQLIFNITNLVTVVFEAFVIHMFLSDFLGQKEGYIKVVRYAKLGFIICLGFCNLITLNPKITMPLIFILIFSTSFLYKGNLKTRLFTTVLLSIFFILSEIVVTSIFVLFVKEGFEIMLENNSIRVLATILSKIVFLLTCKIICLFKKDVHLDMPIKYWLPLFLIPIFSLFLSVSIFDVSKFFSLESLKFLSLISSVGILYINFIVFYLFKFIIDKTKLSMKYELLEKEIIHKEELRLSNECYKIIVEQTDSVVFEWNIKENKSFVSQAWTEKFGYNNACKNIFKEIKDKDLVHSEDKAIFEGFLESIKKTNMHNQAVYRLKKSNGEYIWCRTSITSIYNDENELLRVVGVIVDVDSDIKKYEELRTRAESDSLTNIYNKGTFEKLVEETIVMNTGDKKDALFIIDLDDFKEINDNFGHPFGDFVLKTFADKIQASFGSKDLVGRIGGDEFVVYMQDYVTEVNLHKKAKELNRVLSDNYTDLSFSFDASVSIGIARYPQDGTSFFELFKNADRALYSIKASGKNSYCLFEEELYVQ</sequence>
<keyword evidence="1" id="KW-0472">Membrane</keyword>
<feature type="transmembrane region" description="Helical" evidence="1">
    <location>
        <begin position="91"/>
        <end position="112"/>
    </location>
</feature>
<keyword evidence="1" id="KW-1133">Transmembrane helix</keyword>
<feature type="transmembrane region" description="Helical" evidence="1">
    <location>
        <begin position="159"/>
        <end position="179"/>
    </location>
</feature>
<dbReference type="InterPro" id="IPR035965">
    <property type="entry name" value="PAS-like_dom_sf"/>
</dbReference>
<keyword evidence="4" id="KW-0808">Transferase</keyword>
<dbReference type="InterPro" id="IPR043128">
    <property type="entry name" value="Rev_trsase/Diguanyl_cyclase"/>
</dbReference>
<feature type="transmembrane region" description="Helical" evidence="1">
    <location>
        <begin position="6"/>
        <end position="27"/>
    </location>
</feature>
<feature type="domain" description="PAC" evidence="2">
    <location>
        <begin position="316"/>
        <end position="368"/>
    </location>
</feature>
<protein>
    <submittedName>
        <fullName evidence="4">Two-component sensor histidine kinase</fullName>
    </submittedName>
</protein>
<evidence type="ECO:0000259" key="3">
    <source>
        <dbReference type="PROSITE" id="PS50887"/>
    </source>
</evidence>
<name>A0A031WHC5_CLODI</name>
<dbReference type="Pfam" id="PF00990">
    <property type="entry name" value="GGDEF"/>
    <property type="match status" value="1"/>
</dbReference>
<dbReference type="NCBIfam" id="TIGR00229">
    <property type="entry name" value="sensory_box"/>
    <property type="match status" value="1"/>
</dbReference>